<reference evidence="2 3" key="1">
    <citation type="submission" date="2014-02" db="EMBL/GenBank/DDBJ databases">
        <title>Whole genome sequence of Sphingobium chlorophenolicum NBRC 16172.</title>
        <authorList>
            <person name="Gan H.M."/>
            <person name="Gan H.Y."/>
            <person name="Chew T.H."/>
            <person name="Savka M.A."/>
        </authorList>
    </citation>
    <scope>NUCLEOTIDE SEQUENCE [LARGE SCALE GENOMIC DNA]</scope>
    <source>
        <strain evidence="2 3">NBRC 16172</strain>
    </source>
</reference>
<organism evidence="2 3">
    <name type="scientific">Sphingobium chlorophenolicum</name>
    <dbReference type="NCBI Taxonomy" id="46429"/>
    <lineage>
        <taxon>Bacteria</taxon>
        <taxon>Pseudomonadati</taxon>
        <taxon>Pseudomonadota</taxon>
        <taxon>Alphaproteobacteria</taxon>
        <taxon>Sphingomonadales</taxon>
        <taxon>Sphingomonadaceae</taxon>
        <taxon>Sphingobium</taxon>
    </lineage>
</organism>
<keyword evidence="1" id="KW-0472">Membrane</keyword>
<keyword evidence="1" id="KW-1133">Transmembrane helix</keyword>
<feature type="transmembrane region" description="Helical" evidence="1">
    <location>
        <begin position="44"/>
        <end position="61"/>
    </location>
</feature>
<feature type="transmembrane region" description="Helical" evidence="1">
    <location>
        <begin position="118"/>
        <end position="141"/>
    </location>
</feature>
<evidence type="ECO:0000256" key="1">
    <source>
        <dbReference type="SAM" id="Phobius"/>
    </source>
</evidence>
<evidence type="ECO:0000313" key="2">
    <source>
        <dbReference type="EMBL" id="KEQ53815.1"/>
    </source>
</evidence>
<dbReference type="eggNOG" id="COG5473">
    <property type="taxonomic scope" value="Bacteria"/>
</dbReference>
<keyword evidence="1" id="KW-0812">Transmembrane</keyword>
<dbReference type="RefSeq" id="WP_037450436.1">
    <property type="nucleotide sequence ID" value="NZ_JFHR01000017.1"/>
</dbReference>
<dbReference type="OrthoDB" id="9809543at2"/>
<dbReference type="AlphaFoldDB" id="A0A081RF42"/>
<dbReference type="EMBL" id="JFHR01000017">
    <property type="protein sequence ID" value="KEQ53815.1"/>
    <property type="molecule type" value="Genomic_DNA"/>
</dbReference>
<dbReference type="InterPro" id="IPR018692">
    <property type="entry name" value="DUF2189"/>
</dbReference>
<sequence>MAMAHPSQAESAGQDISIRTIGFEDLRIALRQGWDDFLAKRGDLVFIGFIYPVIVALAIMSASRMSILPLIFPLVAGAILLGPAFASGFYELARRREAGLDARWRHFLDVIRKPGGSALFDLTCVLALLFMAWMAAAWFIYHATLENVPGSTSSVGAFLSAVFGTPEGWEMIVVGNLVGFGFALLTLAVSVVSFPMAVDRPVNWGVALRTSCRVAWHNPVTVAIWGLIVVALLVLGALPALVGLAVVLPVLGYATWHLYTRAVVR</sequence>
<comment type="caution">
    <text evidence="2">The sequence shown here is derived from an EMBL/GenBank/DDBJ whole genome shotgun (WGS) entry which is preliminary data.</text>
</comment>
<name>A0A081RF42_SPHCR</name>
<protein>
    <submittedName>
        <fullName evidence="2">Putative integral membrane protein</fullName>
    </submittedName>
</protein>
<feature type="transmembrane region" description="Helical" evidence="1">
    <location>
        <begin position="215"/>
        <end position="235"/>
    </location>
</feature>
<proteinExistence type="predicted"/>
<dbReference type="Pfam" id="PF09955">
    <property type="entry name" value="DUF2189"/>
    <property type="match status" value="1"/>
</dbReference>
<accession>A0A081RF42</accession>
<dbReference type="Proteomes" id="UP000028411">
    <property type="component" value="Unassembled WGS sequence"/>
</dbReference>
<evidence type="ECO:0000313" key="3">
    <source>
        <dbReference type="Proteomes" id="UP000028411"/>
    </source>
</evidence>
<feature type="transmembrane region" description="Helical" evidence="1">
    <location>
        <begin position="241"/>
        <end position="259"/>
    </location>
</feature>
<dbReference type="PATRIC" id="fig|46429.4.peg.1829"/>
<feature type="transmembrane region" description="Helical" evidence="1">
    <location>
        <begin position="67"/>
        <end position="90"/>
    </location>
</feature>
<gene>
    <name evidence="2" type="ORF">BV95_01860</name>
</gene>
<feature type="transmembrane region" description="Helical" evidence="1">
    <location>
        <begin position="172"/>
        <end position="194"/>
    </location>
</feature>